<protein>
    <recommendedName>
        <fullName evidence="6">GRF-type domain-containing protein</fullName>
    </recommendedName>
</protein>
<feature type="transmembrane region" description="Helical" evidence="5">
    <location>
        <begin position="82"/>
        <end position="99"/>
    </location>
</feature>
<dbReference type="Pfam" id="PF06839">
    <property type="entry name" value="Zn_ribbon_GRF"/>
    <property type="match status" value="1"/>
</dbReference>
<dbReference type="EMBL" id="OZ034813">
    <property type="protein sequence ID" value="CAL1354352.1"/>
    <property type="molecule type" value="Genomic_DNA"/>
</dbReference>
<proteinExistence type="predicted"/>
<dbReference type="InterPro" id="IPR010666">
    <property type="entry name" value="Znf_GRF"/>
</dbReference>
<reference evidence="7 8" key="1">
    <citation type="submission" date="2024-04" db="EMBL/GenBank/DDBJ databases">
        <authorList>
            <person name="Fracassetti M."/>
        </authorList>
    </citation>
    <scope>NUCLEOTIDE SEQUENCE [LARGE SCALE GENOMIC DNA]</scope>
</reference>
<dbReference type="GO" id="GO:0008270">
    <property type="term" value="F:zinc ion binding"/>
    <property type="evidence" value="ECO:0007669"/>
    <property type="project" value="UniProtKB-KW"/>
</dbReference>
<organism evidence="7 8">
    <name type="scientific">Linum trigynum</name>
    <dbReference type="NCBI Taxonomy" id="586398"/>
    <lineage>
        <taxon>Eukaryota</taxon>
        <taxon>Viridiplantae</taxon>
        <taxon>Streptophyta</taxon>
        <taxon>Embryophyta</taxon>
        <taxon>Tracheophyta</taxon>
        <taxon>Spermatophyta</taxon>
        <taxon>Magnoliopsida</taxon>
        <taxon>eudicotyledons</taxon>
        <taxon>Gunneridae</taxon>
        <taxon>Pentapetalae</taxon>
        <taxon>rosids</taxon>
        <taxon>fabids</taxon>
        <taxon>Malpighiales</taxon>
        <taxon>Linaceae</taxon>
        <taxon>Linum</taxon>
    </lineage>
</organism>
<sequence length="100" mass="11855">MTTPFYHCGEPTNLKTSWTEANPGIRFYGCRRYGTNGACNYFRWLDPALDEYTRNVVLNFHRRIRELEKRQNKEVSKFDRKMVSFIILGAIVFSLLWIGK</sequence>
<dbReference type="PROSITE" id="PS51999">
    <property type="entry name" value="ZF_GRF"/>
    <property type="match status" value="1"/>
</dbReference>
<keyword evidence="8" id="KW-1185">Reference proteome</keyword>
<dbReference type="Proteomes" id="UP001497516">
    <property type="component" value="Chromosome 1"/>
</dbReference>
<evidence type="ECO:0000256" key="5">
    <source>
        <dbReference type="SAM" id="Phobius"/>
    </source>
</evidence>
<dbReference type="AlphaFoldDB" id="A0AAV2CD76"/>
<evidence type="ECO:0000256" key="4">
    <source>
        <dbReference type="PROSITE-ProRule" id="PRU01343"/>
    </source>
</evidence>
<keyword evidence="5" id="KW-0472">Membrane</keyword>
<keyword evidence="2 4" id="KW-0863">Zinc-finger</keyword>
<keyword evidence="5" id="KW-0812">Transmembrane</keyword>
<gene>
    <name evidence="7" type="ORF">LTRI10_LOCUS2172</name>
</gene>
<evidence type="ECO:0000256" key="1">
    <source>
        <dbReference type="ARBA" id="ARBA00022723"/>
    </source>
</evidence>
<feature type="domain" description="GRF-type" evidence="6">
    <location>
        <begin position="6"/>
        <end position="48"/>
    </location>
</feature>
<evidence type="ECO:0000256" key="2">
    <source>
        <dbReference type="ARBA" id="ARBA00022771"/>
    </source>
</evidence>
<keyword evidence="1" id="KW-0479">Metal-binding</keyword>
<keyword evidence="5" id="KW-1133">Transmembrane helix</keyword>
<dbReference type="PANTHER" id="PTHR33248">
    <property type="entry name" value="ZINC ION-BINDING PROTEIN"/>
    <property type="match status" value="1"/>
</dbReference>
<keyword evidence="3" id="KW-0862">Zinc</keyword>
<evidence type="ECO:0000313" key="7">
    <source>
        <dbReference type="EMBL" id="CAL1354352.1"/>
    </source>
</evidence>
<evidence type="ECO:0000313" key="8">
    <source>
        <dbReference type="Proteomes" id="UP001497516"/>
    </source>
</evidence>
<name>A0AAV2CD76_9ROSI</name>
<evidence type="ECO:0000259" key="6">
    <source>
        <dbReference type="PROSITE" id="PS51999"/>
    </source>
</evidence>
<accession>A0AAV2CD76</accession>
<evidence type="ECO:0000256" key="3">
    <source>
        <dbReference type="ARBA" id="ARBA00022833"/>
    </source>
</evidence>